<keyword evidence="2" id="KW-0812">Transmembrane</keyword>
<accession>A0AAD4PTB5</accession>
<gene>
    <name evidence="3" type="ORF">BGW36DRAFT_388990</name>
</gene>
<dbReference type="EMBL" id="JAJTJA010000013">
    <property type="protein sequence ID" value="KAH8690576.1"/>
    <property type="molecule type" value="Genomic_DNA"/>
</dbReference>
<evidence type="ECO:0000313" key="3">
    <source>
        <dbReference type="EMBL" id="KAH8690576.1"/>
    </source>
</evidence>
<feature type="transmembrane region" description="Helical" evidence="2">
    <location>
        <begin position="400"/>
        <end position="418"/>
    </location>
</feature>
<name>A0AAD4PTB5_9EURO</name>
<dbReference type="InterPro" id="IPR021840">
    <property type="entry name" value="DUF3433"/>
</dbReference>
<feature type="transmembrane region" description="Helical" evidence="2">
    <location>
        <begin position="592"/>
        <end position="615"/>
    </location>
</feature>
<feature type="transmembrane region" description="Helical" evidence="2">
    <location>
        <begin position="667"/>
        <end position="693"/>
    </location>
</feature>
<feature type="compositionally biased region" description="Polar residues" evidence="1">
    <location>
        <begin position="11"/>
        <end position="20"/>
    </location>
</feature>
<dbReference type="Pfam" id="PF11915">
    <property type="entry name" value="DUF3433"/>
    <property type="match status" value="2"/>
</dbReference>
<feature type="transmembrane region" description="Helical" evidence="2">
    <location>
        <begin position="247"/>
        <end position="270"/>
    </location>
</feature>
<feature type="region of interest" description="Disordered" evidence="1">
    <location>
        <begin position="59"/>
        <end position="146"/>
    </location>
</feature>
<dbReference type="AlphaFoldDB" id="A0AAD4PTB5"/>
<feature type="transmembrane region" description="Helical" evidence="2">
    <location>
        <begin position="705"/>
        <end position="725"/>
    </location>
</feature>
<comment type="caution">
    <text evidence="3">The sequence shown here is derived from an EMBL/GenBank/DDBJ whole genome shotgun (WGS) entry which is preliminary data.</text>
</comment>
<dbReference type="Proteomes" id="UP001201262">
    <property type="component" value="Unassembled WGS sequence"/>
</dbReference>
<keyword evidence="4" id="KW-1185">Reference proteome</keyword>
<dbReference type="PANTHER" id="PTHR37544">
    <property type="entry name" value="SPRAY-RELATED"/>
    <property type="match status" value="1"/>
</dbReference>
<organism evidence="3 4">
    <name type="scientific">Talaromyces proteolyticus</name>
    <dbReference type="NCBI Taxonomy" id="1131652"/>
    <lineage>
        <taxon>Eukaryota</taxon>
        <taxon>Fungi</taxon>
        <taxon>Dikarya</taxon>
        <taxon>Ascomycota</taxon>
        <taxon>Pezizomycotina</taxon>
        <taxon>Eurotiomycetes</taxon>
        <taxon>Eurotiomycetidae</taxon>
        <taxon>Eurotiales</taxon>
        <taxon>Trichocomaceae</taxon>
        <taxon>Talaromyces</taxon>
        <taxon>Talaromyces sect. Bacilispori</taxon>
    </lineage>
</organism>
<feature type="compositionally biased region" description="Low complexity" evidence="1">
    <location>
        <begin position="90"/>
        <end position="107"/>
    </location>
</feature>
<feature type="transmembrane region" description="Helical" evidence="2">
    <location>
        <begin position="355"/>
        <end position="380"/>
    </location>
</feature>
<protein>
    <submittedName>
        <fullName evidence="3">Uncharacterized protein</fullName>
    </submittedName>
</protein>
<evidence type="ECO:0000256" key="1">
    <source>
        <dbReference type="SAM" id="MobiDB-lite"/>
    </source>
</evidence>
<evidence type="ECO:0000256" key="2">
    <source>
        <dbReference type="SAM" id="Phobius"/>
    </source>
</evidence>
<sequence>MIPELSHLKAVNSSKPQLSHQESKLSVAASDDYFSVSSGQSSTKSSNSKVTVIHYATPQSHLPSHSSSAQHSQADLTQSKSAEKMKDHSAAAAAPSPAQSTRPTSRPVTSNTVRFGETRVNEISPRRQQIQDPRQHISGTTPGVDDTPYLRFAIDQLTRDEEVKGVARQASVTSTEYPVERVIGDENLGYYHRTGPTTVEIRKTTSRQSETLKKQQQSKAVFVAVDPETNDILNPPLDFVPLVIRTWALAIFIFLVLWLIAGLIFCNIWSQRHDGIWNWEGVGGSRYFVVQYLPQLLAGLIVLWNLVIQAAIYRIMPFSIMASERQKTGALQNLSILSQNHLVPDFTYFRYGEPLVAVGLLTIWLSNFFCMPLISCLFQAKYYVDDGQGVWRWTTTQSVGWVLVAVYGLLVLGLVLVMSRFVRSWTGLLWDPVSLADLIPSIQRSNILRDFEGSETAPSVRDMLTPRVLRLGYWRLMDKENVFYGIGEEYAAGERPAPVSPKRGEKRAIDTYTVLEDLEQQSILRNESFERTLHSPFARFRWTVWFLRDISILIWIAIVFALFIAFVVVSFVKEAIPRGFLPLVPTLASVNGFSASNFLFSFIPGLIGNILFLAWQPIDVYMRALQPFASLSTPEGAWAERSLLLAYPACLPFQVTFLALVSKHYKVAFISLISLLSLALPILGGGVFIALWYPSQNQVRIASDLPAFYTLVAFCALYALSYLAIWPRRHRYLPHNINTLADLISFFHQSPLLSDPVLREPRTKADLVTRLVVTPPKERATPHYGFGVYRGLDQKDHLGIDRMTRPGRADMLIATGGLKG</sequence>
<proteinExistence type="predicted"/>
<feature type="compositionally biased region" description="Polar residues" evidence="1">
    <location>
        <begin position="126"/>
        <end position="141"/>
    </location>
</feature>
<dbReference type="RefSeq" id="XP_046066772.1">
    <property type="nucleotide sequence ID" value="XM_046217284.1"/>
</dbReference>
<evidence type="ECO:0000313" key="4">
    <source>
        <dbReference type="Proteomes" id="UP001201262"/>
    </source>
</evidence>
<reference evidence="3" key="1">
    <citation type="submission" date="2021-12" db="EMBL/GenBank/DDBJ databases">
        <title>Convergent genome expansion in fungi linked to evolution of root-endophyte symbiosis.</title>
        <authorList>
            <consortium name="DOE Joint Genome Institute"/>
            <person name="Ke Y.-H."/>
            <person name="Bonito G."/>
            <person name="Liao H.-L."/>
            <person name="Looney B."/>
            <person name="Rojas-Flechas A."/>
            <person name="Nash J."/>
            <person name="Hameed K."/>
            <person name="Schadt C."/>
            <person name="Martin F."/>
            <person name="Crous P.W."/>
            <person name="Miettinen O."/>
            <person name="Magnuson J.K."/>
            <person name="Labbe J."/>
            <person name="Jacobson D."/>
            <person name="Doktycz M.J."/>
            <person name="Veneault-Fourrey C."/>
            <person name="Kuo A."/>
            <person name="Mondo S."/>
            <person name="Calhoun S."/>
            <person name="Riley R."/>
            <person name="Ohm R."/>
            <person name="LaButti K."/>
            <person name="Andreopoulos B."/>
            <person name="Pangilinan J."/>
            <person name="Nolan M."/>
            <person name="Tritt A."/>
            <person name="Clum A."/>
            <person name="Lipzen A."/>
            <person name="Daum C."/>
            <person name="Barry K."/>
            <person name="Grigoriev I.V."/>
            <person name="Vilgalys R."/>
        </authorList>
    </citation>
    <scope>NUCLEOTIDE SEQUENCE</scope>
    <source>
        <strain evidence="3">PMI_201</strain>
    </source>
</reference>
<feature type="compositionally biased region" description="Low complexity" evidence="1">
    <location>
        <begin position="59"/>
        <end position="74"/>
    </location>
</feature>
<feature type="transmembrane region" description="Helical" evidence="2">
    <location>
        <begin position="296"/>
        <end position="316"/>
    </location>
</feature>
<dbReference type="PANTHER" id="PTHR37544:SF1">
    <property type="entry name" value="PHOSPHORIBOSYLAMINOIMIDAZOLE-SUCCINOCARBOXAMIDE SYNTHASE"/>
    <property type="match status" value="1"/>
</dbReference>
<feature type="region of interest" description="Disordered" evidence="1">
    <location>
        <begin position="1"/>
        <end position="26"/>
    </location>
</feature>
<keyword evidence="2" id="KW-0472">Membrane</keyword>
<feature type="transmembrane region" description="Helical" evidence="2">
    <location>
        <begin position="550"/>
        <end position="572"/>
    </location>
</feature>
<keyword evidence="2" id="KW-1133">Transmembrane helix</keyword>
<dbReference type="GeneID" id="70247571"/>